<evidence type="ECO:0000256" key="1">
    <source>
        <dbReference type="ARBA" id="ARBA00004651"/>
    </source>
</evidence>
<dbReference type="InterPro" id="IPR039421">
    <property type="entry name" value="Type_1_exporter"/>
</dbReference>
<feature type="transmembrane region" description="Helical" evidence="7">
    <location>
        <begin position="15"/>
        <end position="39"/>
    </location>
</feature>
<dbReference type="PROSITE" id="PS50893">
    <property type="entry name" value="ABC_TRANSPORTER_2"/>
    <property type="match status" value="1"/>
</dbReference>
<dbReference type="PROSITE" id="PS00211">
    <property type="entry name" value="ABC_TRANSPORTER_1"/>
    <property type="match status" value="1"/>
</dbReference>
<dbReference type="InterPro" id="IPR003593">
    <property type="entry name" value="AAA+_ATPase"/>
</dbReference>
<name>A0ABN5DX43_9MICO</name>
<evidence type="ECO:0000256" key="2">
    <source>
        <dbReference type="ARBA" id="ARBA00022692"/>
    </source>
</evidence>
<sequence length="600" mass="66489">MKALSRIFRFTSELWPLYLVIVVSALLTTAMTLIIPFLIGSATDTATAAVAGTLTRDEALHDIIMTAVWIFVAFMASALIQNIGGYFGDVMGNRLRAMLSVRYYDKLLNLPQRWYDEELTGTIVSRLNRSIAEIGTFAKIASNAFISMIITAIAVLAISAWYWWPLALILFIMFPLYLWLTSLTSVKWQRLEGEKNEQIDIASGRFAEVVGQIRVVKSFVREKSELASFTKRFNSTDAITKEQSVHWHKMDVYRLAALNLAFAVLYLIIFIRTVQGDFSVGDMVILIQLMNLVRNPIENMSWVVDTSQRAVAGSKDYFAVMDTKVEVWPTLADGRSFPDAVEGAPRIVFDHVNFAYEENHDVLHDMSFHVDSGEKVALVGESGGGKSTIVNLILGLYRTRTGEVRLRGHNVNDLPIDVVRSRVGVVFQDAALFSGTIRENIAYGRPNATDEEVREAARRANASQFIERFNDGYDTLIGERGLKLSGGQRQRIAVARAMLKDAPILVLDEATSALDTKAERQVQAGLDALMENRTSIIIAHRLSTIAGVDRIITLRDGRIDEIGTPAQLAASGGIYAELLALQNAGGAEAKKLLERFGITG</sequence>
<dbReference type="SMART" id="SM00382">
    <property type="entry name" value="AAA"/>
    <property type="match status" value="1"/>
</dbReference>
<reference evidence="10 11" key="1">
    <citation type="journal article" date="2016" name="Int. J. Syst. Evol. Microbiol.">
        <title>Dermabacter jinjuensis sp. nov., a novel species of the genus Dermabacter isolated from a clinical specimen.</title>
        <authorList>
            <person name="Park Y.K."/>
            <person name="Lee K.M."/>
            <person name="Lee W.K."/>
            <person name="Cho M.J."/>
            <person name="Lee H.S."/>
            <person name="Cho Y.G."/>
            <person name="Lee Y.C."/>
            <person name="Lee W.K."/>
            <person name="Seong W.K."/>
            <person name="Hwang K.J."/>
        </authorList>
    </citation>
    <scope>NUCLEOTIDE SEQUENCE [LARGE SCALE GENOMIC DNA]</scope>
    <source>
        <strain evidence="10 11">32T</strain>
    </source>
</reference>
<dbReference type="InterPro" id="IPR027417">
    <property type="entry name" value="P-loop_NTPase"/>
</dbReference>
<dbReference type="GO" id="GO:0005524">
    <property type="term" value="F:ATP binding"/>
    <property type="evidence" value="ECO:0007669"/>
    <property type="project" value="UniProtKB-KW"/>
</dbReference>
<proteinExistence type="predicted"/>
<feature type="transmembrane region" description="Helical" evidence="7">
    <location>
        <begin position="252"/>
        <end position="271"/>
    </location>
</feature>
<feature type="domain" description="ABC transmembrane type-1" evidence="9">
    <location>
        <begin position="19"/>
        <end position="309"/>
    </location>
</feature>
<dbReference type="Pfam" id="PF00005">
    <property type="entry name" value="ABC_tran"/>
    <property type="match status" value="1"/>
</dbReference>
<evidence type="ECO:0000313" key="10">
    <source>
        <dbReference type="EMBL" id="ATH95765.1"/>
    </source>
</evidence>
<dbReference type="InterPro" id="IPR036640">
    <property type="entry name" value="ABC1_TM_sf"/>
</dbReference>
<dbReference type="Gene3D" id="3.40.50.300">
    <property type="entry name" value="P-loop containing nucleotide triphosphate hydrolases"/>
    <property type="match status" value="1"/>
</dbReference>
<dbReference type="SUPFAM" id="SSF90123">
    <property type="entry name" value="ABC transporter transmembrane region"/>
    <property type="match status" value="1"/>
</dbReference>
<keyword evidence="6 7" id="KW-0472">Membrane</keyword>
<evidence type="ECO:0000259" key="9">
    <source>
        <dbReference type="PROSITE" id="PS50929"/>
    </source>
</evidence>
<evidence type="ECO:0000256" key="6">
    <source>
        <dbReference type="ARBA" id="ARBA00023136"/>
    </source>
</evidence>
<feature type="transmembrane region" description="Helical" evidence="7">
    <location>
        <begin position="63"/>
        <end position="88"/>
    </location>
</feature>
<evidence type="ECO:0000256" key="7">
    <source>
        <dbReference type="SAM" id="Phobius"/>
    </source>
</evidence>
<keyword evidence="2 7" id="KW-0812">Transmembrane</keyword>
<evidence type="ECO:0000256" key="4">
    <source>
        <dbReference type="ARBA" id="ARBA00022840"/>
    </source>
</evidence>
<keyword evidence="11" id="KW-1185">Reference proteome</keyword>
<feature type="domain" description="ABC transporter" evidence="8">
    <location>
        <begin position="347"/>
        <end position="581"/>
    </location>
</feature>
<comment type="subcellular location">
    <subcellularLocation>
        <location evidence="1">Cell membrane</location>
        <topology evidence="1">Multi-pass membrane protein</topology>
    </subcellularLocation>
</comment>
<dbReference type="Pfam" id="PF00664">
    <property type="entry name" value="ABC_membrane"/>
    <property type="match status" value="1"/>
</dbReference>
<evidence type="ECO:0000256" key="5">
    <source>
        <dbReference type="ARBA" id="ARBA00022989"/>
    </source>
</evidence>
<feature type="transmembrane region" description="Helical" evidence="7">
    <location>
        <begin position="162"/>
        <end position="180"/>
    </location>
</feature>
<keyword evidence="5 7" id="KW-1133">Transmembrane helix</keyword>
<dbReference type="RefSeq" id="WP_096882347.1">
    <property type="nucleotide sequence ID" value="NZ_CP023482.1"/>
</dbReference>
<dbReference type="CDD" id="cd07346">
    <property type="entry name" value="ABC_6TM_exporters"/>
    <property type="match status" value="1"/>
</dbReference>
<dbReference type="SUPFAM" id="SSF52540">
    <property type="entry name" value="P-loop containing nucleoside triphosphate hydrolases"/>
    <property type="match status" value="1"/>
</dbReference>
<protein>
    <submittedName>
        <fullName evidence="10">Iron ABC transporter ATP-binding protein</fullName>
    </submittedName>
</protein>
<dbReference type="InterPro" id="IPR017871">
    <property type="entry name" value="ABC_transporter-like_CS"/>
</dbReference>
<evidence type="ECO:0000259" key="8">
    <source>
        <dbReference type="PROSITE" id="PS50893"/>
    </source>
</evidence>
<dbReference type="Gene3D" id="1.20.1560.10">
    <property type="entry name" value="ABC transporter type 1, transmembrane domain"/>
    <property type="match status" value="1"/>
</dbReference>
<keyword evidence="3" id="KW-0547">Nucleotide-binding</keyword>
<keyword evidence="4 10" id="KW-0067">ATP-binding</keyword>
<dbReference type="EMBL" id="CP023482">
    <property type="protein sequence ID" value="ATH95765.1"/>
    <property type="molecule type" value="Genomic_DNA"/>
</dbReference>
<accession>A0ABN5DX43</accession>
<dbReference type="InterPro" id="IPR003439">
    <property type="entry name" value="ABC_transporter-like_ATP-bd"/>
</dbReference>
<dbReference type="Proteomes" id="UP000815698">
    <property type="component" value="Chromosome"/>
</dbReference>
<dbReference type="PROSITE" id="PS50929">
    <property type="entry name" value="ABC_TM1F"/>
    <property type="match status" value="1"/>
</dbReference>
<evidence type="ECO:0000313" key="11">
    <source>
        <dbReference type="Proteomes" id="UP000815698"/>
    </source>
</evidence>
<gene>
    <name evidence="10" type="ORF">COP05_00630</name>
</gene>
<dbReference type="PANTHER" id="PTHR24221:SF654">
    <property type="entry name" value="ATP-BINDING CASSETTE SUB-FAMILY B MEMBER 6"/>
    <property type="match status" value="1"/>
</dbReference>
<dbReference type="InterPro" id="IPR011527">
    <property type="entry name" value="ABC1_TM_dom"/>
</dbReference>
<dbReference type="PANTHER" id="PTHR24221">
    <property type="entry name" value="ATP-BINDING CASSETTE SUB-FAMILY B"/>
    <property type="match status" value="1"/>
</dbReference>
<evidence type="ECO:0000256" key="3">
    <source>
        <dbReference type="ARBA" id="ARBA00022741"/>
    </source>
</evidence>
<feature type="transmembrane region" description="Helical" evidence="7">
    <location>
        <begin position="136"/>
        <end position="156"/>
    </location>
</feature>
<organism evidence="10 11">
    <name type="scientific">Dermabacter jinjuensis</name>
    <dbReference type="NCBI Taxonomy" id="1667168"/>
    <lineage>
        <taxon>Bacteria</taxon>
        <taxon>Bacillati</taxon>
        <taxon>Actinomycetota</taxon>
        <taxon>Actinomycetes</taxon>
        <taxon>Micrococcales</taxon>
        <taxon>Dermabacteraceae</taxon>
        <taxon>Dermabacter</taxon>
    </lineage>
</organism>